<dbReference type="GO" id="GO:0000155">
    <property type="term" value="F:phosphorelay sensor kinase activity"/>
    <property type="evidence" value="ECO:0007669"/>
    <property type="project" value="InterPro"/>
</dbReference>
<evidence type="ECO:0000256" key="8">
    <source>
        <dbReference type="ARBA" id="ARBA00023012"/>
    </source>
</evidence>
<keyword evidence="6 11" id="KW-0418">Kinase</keyword>
<dbReference type="Gene3D" id="3.30.450.20">
    <property type="entry name" value="PAS domain"/>
    <property type="match status" value="1"/>
</dbReference>
<dbReference type="Gene3D" id="3.30.565.10">
    <property type="entry name" value="Histidine kinase-like ATPase, C-terminal domain"/>
    <property type="match status" value="1"/>
</dbReference>
<dbReference type="CDD" id="cd00075">
    <property type="entry name" value="HATPase"/>
    <property type="match status" value="1"/>
</dbReference>
<proteinExistence type="predicted"/>
<dbReference type="InterPro" id="IPR036890">
    <property type="entry name" value="HATPase_C_sf"/>
</dbReference>
<keyword evidence="3" id="KW-0597">Phosphoprotein</keyword>
<dbReference type="PROSITE" id="PS50113">
    <property type="entry name" value="PAC"/>
    <property type="match status" value="1"/>
</dbReference>
<dbReference type="InterPro" id="IPR003661">
    <property type="entry name" value="HisK_dim/P_dom"/>
</dbReference>
<dbReference type="SUPFAM" id="SSF55874">
    <property type="entry name" value="ATPase domain of HSP90 chaperone/DNA topoisomerase II/histidine kinase"/>
    <property type="match status" value="1"/>
</dbReference>
<dbReference type="Gene3D" id="1.10.287.130">
    <property type="match status" value="1"/>
</dbReference>
<dbReference type="InterPro" id="IPR004358">
    <property type="entry name" value="Sig_transdc_His_kin-like_C"/>
</dbReference>
<dbReference type="SMART" id="SM00387">
    <property type="entry name" value="HATPase_c"/>
    <property type="match status" value="1"/>
</dbReference>
<evidence type="ECO:0000256" key="5">
    <source>
        <dbReference type="ARBA" id="ARBA00022741"/>
    </source>
</evidence>
<dbReference type="SUPFAM" id="SSF47384">
    <property type="entry name" value="Homodimeric domain of signal transducing histidine kinase"/>
    <property type="match status" value="1"/>
</dbReference>
<dbReference type="PROSITE" id="PS50109">
    <property type="entry name" value="HIS_KIN"/>
    <property type="match status" value="1"/>
</dbReference>
<dbReference type="EMBL" id="NMUQ01000002">
    <property type="protein sequence ID" value="OXM14681.1"/>
    <property type="molecule type" value="Genomic_DNA"/>
</dbReference>
<dbReference type="PANTHER" id="PTHR43065:SF10">
    <property type="entry name" value="PEROXIDE STRESS-ACTIVATED HISTIDINE KINASE MAK3"/>
    <property type="match status" value="1"/>
</dbReference>
<comment type="catalytic activity">
    <reaction evidence="1">
        <text>ATP + protein L-histidine = ADP + protein N-phospho-L-histidine.</text>
        <dbReference type="EC" id="2.7.13.3"/>
    </reaction>
</comment>
<evidence type="ECO:0000259" key="9">
    <source>
        <dbReference type="PROSITE" id="PS50109"/>
    </source>
</evidence>
<evidence type="ECO:0000256" key="3">
    <source>
        <dbReference type="ARBA" id="ARBA00022553"/>
    </source>
</evidence>
<evidence type="ECO:0000313" key="12">
    <source>
        <dbReference type="Proteomes" id="UP000215145"/>
    </source>
</evidence>
<dbReference type="CDD" id="cd00082">
    <property type="entry name" value="HisKA"/>
    <property type="match status" value="1"/>
</dbReference>
<comment type="caution">
    <text evidence="11">The sequence shown here is derived from an EMBL/GenBank/DDBJ whole genome shotgun (WGS) entry which is preliminary data.</text>
</comment>
<dbReference type="InterPro" id="IPR035965">
    <property type="entry name" value="PAS-like_dom_sf"/>
</dbReference>
<gene>
    <name evidence="11" type="ORF">CGZ75_17380</name>
</gene>
<keyword evidence="5" id="KW-0547">Nucleotide-binding</keyword>
<dbReference type="AlphaFoldDB" id="A0A229NY51"/>
<dbReference type="Pfam" id="PF02518">
    <property type="entry name" value="HATPase_c"/>
    <property type="match status" value="1"/>
</dbReference>
<sequence>MTESRIEDWKRLCRESGMDPSSMPEFNERYAPEQLSSHLRRYAELMDICRSFTDEFLSSLPDNPMLVAISDAEGYILGFFGNKSIEGILEQLGIVPGVRFSEAVGPNAIALCLSTGKPVKLMGEDHYHIALQGSACYTSPLFLHREDTRPWAAVSFMMMAENSHPQLMALLRSMTGSMERELELRQRNNRQLILTQALLQTPHYGVVLADPEGRIVLMNKPILELLQLEHDAQGEPCDKLPLVGPPLKVMLEGGGGPVLGLEMTAERAEGQRHYLLDLLPITDEDGGMLFAVAMLRDMTAARQSDEMLQGAEKLVFAGQLAVSIAHEIRNPLTVIRGMLQFTSTRIKKEHYELIMDELDRINLIVGDFMGLGKKQPPALQLEETSRLVEETLQVVEFQCRLDGIALHREYETHGHVLCDRNQIKQVLLNVLRNATEATPEGGQITVRLAEEEGWQRIEIIDTGVGMTSVQIARIGEPFRTSKKGGSGLGLAIVKRIMESHGGRLRFQSEPGQGTTAVLEFVMQGQGTLGGELPLAPH</sequence>
<feature type="domain" description="Histidine kinase" evidence="9">
    <location>
        <begin position="323"/>
        <end position="524"/>
    </location>
</feature>
<dbReference type="RefSeq" id="WP_089525497.1">
    <property type="nucleotide sequence ID" value="NZ_NMUQ01000002.1"/>
</dbReference>
<dbReference type="Proteomes" id="UP000215145">
    <property type="component" value="Unassembled WGS sequence"/>
</dbReference>
<dbReference type="GO" id="GO:0005524">
    <property type="term" value="F:ATP binding"/>
    <property type="evidence" value="ECO:0007669"/>
    <property type="project" value="UniProtKB-KW"/>
</dbReference>
<dbReference type="Gene3D" id="3.30.450.40">
    <property type="match status" value="1"/>
</dbReference>
<evidence type="ECO:0000256" key="7">
    <source>
        <dbReference type="ARBA" id="ARBA00022840"/>
    </source>
</evidence>
<dbReference type="InterPro" id="IPR003594">
    <property type="entry name" value="HATPase_dom"/>
</dbReference>
<dbReference type="InterPro" id="IPR005467">
    <property type="entry name" value="His_kinase_dom"/>
</dbReference>
<accession>A0A229NY51</accession>
<evidence type="ECO:0000256" key="1">
    <source>
        <dbReference type="ARBA" id="ARBA00000085"/>
    </source>
</evidence>
<protein>
    <recommendedName>
        <fullName evidence="2">histidine kinase</fullName>
        <ecNumber evidence="2">2.7.13.3</ecNumber>
    </recommendedName>
</protein>
<dbReference type="PANTHER" id="PTHR43065">
    <property type="entry name" value="SENSOR HISTIDINE KINASE"/>
    <property type="match status" value="1"/>
</dbReference>
<evidence type="ECO:0000259" key="10">
    <source>
        <dbReference type="PROSITE" id="PS50113"/>
    </source>
</evidence>
<dbReference type="SMART" id="SM00388">
    <property type="entry name" value="HisKA"/>
    <property type="match status" value="1"/>
</dbReference>
<keyword evidence="4" id="KW-0808">Transferase</keyword>
<dbReference type="CDD" id="cd00130">
    <property type="entry name" value="PAS"/>
    <property type="match status" value="1"/>
</dbReference>
<evidence type="ECO:0000256" key="2">
    <source>
        <dbReference type="ARBA" id="ARBA00012438"/>
    </source>
</evidence>
<dbReference type="OrthoDB" id="9784397at2"/>
<dbReference type="Pfam" id="PF00512">
    <property type="entry name" value="HisKA"/>
    <property type="match status" value="1"/>
</dbReference>
<dbReference type="InterPro" id="IPR000700">
    <property type="entry name" value="PAS-assoc_C"/>
</dbReference>
<name>A0A229NY51_9BACL</name>
<evidence type="ECO:0000256" key="6">
    <source>
        <dbReference type="ARBA" id="ARBA00022777"/>
    </source>
</evidence>
<keyword evidence="7" id="KW-0067">ATP-binding</keyword>
<dbReference type="InterPro" id="IPR036097">
    <property type="entry name" value="HisK_dim/P_sf"/>
</dbReference>
<dbReference type="EC" id="2.7.13.3" evidence="2"/>
<dbReference type="PRINTS" id="PR00344">
    <property type="entry name" value="BCTRLSENSOR"/>
</dbReference>
<reference evidence="11 12" key="1">
    <citation type="submission" date="2017-07" db="EMBL/GenBank/DDBJ databases">
        <title>Paenibacillus herberti R33 genome sequencing and assembly.</title>
        <authorList>
            <person name="Su W."/>
        </authorList>
    </citation>
    <scope>NUCLEOTIDE SEQUENCE [LARGE SCALE GENOMIC DNA]</scope>
    <source>
        <strain evidence="11 12">R33</strain>
    </source>
</reference>
<dbReference type="InterPro" id="IPR000014">
    <property type="entry name" value="PAS"/>
</dbReference>
<dbReference type="InterPro" id="IPR029016">
    <property type="entry name" value="GAF-like_dom_sf"/>
</dbReference>
<dbReference type="SUPFAM" id="SSF55785">
    <property type="entry name" value="PYP-like sensor domain (PAS domain)"/>
    <property type="match status" value="1"/>
</dbReference>
<keyword evidence="12" id="KW-1185">Reference proteome</keyword>
<feature type="domain" description="PAC" evidence="10">
    <location>
        <begin position="259"/>
        <end position="310"/>
    </location>
</feature>
<evidence type="ECO:0000313" key="11">
    <source>
        <dbReference type="EMBL" id="OXM14681.1"/>
    </source>
</evidence>
<evidence type="ECO:0000256" key="4">
    <source>
        <dbReference type="ARBA" id="ARBA00022679"/>
    </source>
</evidence>
<keyword evidence="8" id="KW-0902">Two-component regulatory system</keyword>
<organism evidence="11 12">
    <name type="scientific">Paenibacillus herberti</name>
    <dbReference type="NCBI Taxonomy" id="1619309"/>
    <lineage>
        <taxon>Bacteria</taxon>
        <taxon>Bacillati</taxon>
        <taxon>Bacillota</taxon>
        <taxon>Bacilli</taxon>
        <taxon>Bacillales</taxon>
        <taxon>Paenibacillaceae</taxon>
        <taxon>Paenibacillus</taxon>
    </lineage>
</organism>